<evidence type="ECO:0000259" key="13">
    <source>
        <dbReference type="PROSITE" id="PS50885"/>
    </source>
</evidence>
<dbReference type="EC" id="2.7.13.3" evidence="3"/>
<dbReference type="GO" id="GO:0016020">
    <property type="term" value="C:membrane"/>
    <property type="evidence" value="ECO:0007669"/>
    <property type="project" value="UniProtKB-SubCell"/>
</dbReference>
<evidence type="ECO:0000313" key="15">
    <source>
        <dbReference type="Proteomes" id="UP000239724"/>
    </source>
</evidence>
<dbReference type="PANTHER" id="PTHR45436:SF5">
    <property type="entry name" value="SENSOR HISTIDINE KINASE TRCS"/>
    <property type="match status" value="1"/>
</dbReference>
<dbReference type="InterPro" id="IPR036890">
    <property type="entry name" value="HATPase_C_sf"/>
</dbReference>
<dbReference type="InterPro" id="IPR036097">
    <property type="entry name" value="HisK_dim/P_sf"/>
</dbReference>
<accession>A0A2S6N9T8</accession>
<dbReference type="InterPro" id="IPR005467">
    <property type="entry name" value="His_kinase_dom"/>
</dbReference>
<dbReference type="CDD" id="cd00075">
    <property type="entry name" value="HATPase"/>
    <property type="match status" value="1"/>
</dbReference>
<dbReference type="RefSeq" id="WP_104520089.1">
    <property type="nucleotide sequence ID" value="NZ_NHRY01000190.1"/>
</dbReference>
<evidence type="ECO:0000259" key="12">
    <source>
        <dbReference type="PROSITE" id="PS50109"/>
    </source>
</evidence>
<evidence type="ECO:0000256" key="9">
    <source>
        <dbReference type="ARBA" id="ARBA00023012"/>
    </source>
</evidence>
<evidence type="ECO:0000256" key="5">
    <source>
        <dbReference type="ARBA" id="ARBA00022679"/>
    </source>
</evidence>
<dbReference type="InterPro" id="IPR050428">
    <property type="entry name" value="TCS_sensor_his_kinase"/>
</dbReference>
<dbReference type="PROSITE" id="PS50109">
    <property type="entry name" value="HIS_KIN"/>
    <property type="match status" value="1"/>
</dbReference>
<dbReference type="GO" id="GO:0000155">
    <property type="term" value="F:phosphorelay sensor kinase activity"/>
    <property type="evidence" value="ECO:0007669"/>
    <property type="project" value="InterPro"/>
</dbReference>
<dbReference type="Pfam" id="PF00512">
    <property type="entry name" value="HisKA"/>
    <property type="match status" value="1"/>
</dbReference>
<reference evidence="14 15" key="1">
    <citation type="journal article" date="2018" name="Arch. Microbiol.">
        <title>New insights into the metabolic potential of the phototrophic purple bacterium Rhodopila globiformis DSM 161(T) from its draft genome sequence and evidence for a vanadium-dependent nitrogenase.</title>
        <authorList>
            <person name="Imhoff J.F."/>
            <person name="Rahn T."/>
            <person name="Kunzel S."/>
            <person name="Neulinger S.C."/>
        </authorList>
    </citation>
    <scope>NUCLEOTIDE SEQUENCE [LARGE SCALE GENOMIC DNA]</scope>
    <source>
        <strain evidence="14 15">DSM 161</strain>
    </source>
</reference>
<dbReference type="Gene3D" id="3.30.565.10">
    <property type="entry name" value="Histidine kinase-like ATPase, C-terminal domain"/>
    <property type="match status" value="1"/>
</dbReference>
<dbReference type="Gene3D" id="1.10.287.130">
    <property type="match status" value="1"/>
</dbReference>
<gene>
    <name evidence="14" type="ORF">CCS01_17370</name>
</gene>
<evidence type="ECO:0000256" key="3">
    <source>
        <dbReference type="ARBA" id="ARBA00012438"/>
    </source>
</evidence>
<evidence type="ECO:0000256" key="1">
    <source>
        <dbReference type="ARBA" id="ARBA00000085"/>
    </source>
</evidence>
<keyword evidence="5" id="KW-0808">Transferase</keyword>
<feature type="domain" description="HAMP" evidence="13">
    <location>
        <begin position="73"/>
        <end position="126"/>
    </location>
</feature>
<dbReference type="Proteomes" id="UP000239724">
    <property type="component" value="Unassembled WGS sequence"/>
</dbReference>
<feature type="transmembrane region" description="Helical" evidence="11">
    <location>
        <begin position="54"/>
        <end position="76"/>
    </location>
</feature>
<dbReference type="PROSITE" id="PS50885">
    <property type="entry name" value="HAMP"/>
    <property type="match status" value="1"/>
</dbReference>
<evidence type="ECO:0000256" key="10">
    <source>
        <dbReference type="ARBA" id="ARBA00023136"/>
    </source>
</evidence>
<keyword evidence="15" id="KW-1185">Reference proteome</keyword>
<dbReference type="PANTHER" id="PTHR45436">
    <property type="entry name" value="SENSOR HISTIDINE KINASE YKOH"/>
    <property type="match status" value="1"/>
</dbReference>
<keyword evidence="7" id="KW-0418">Kinase</keyword>
<keyword evidence="4" id="KW-0597">Phosphoprotein</keyword>
<dbReference type="SMART" id="SM00387">
    <property type="entry name" value="HATPase_c"/>
    <property type="match status" value="1"/>
</dbReference>
<evidence type="ECO:0000256" key="8">
    <source>
        <dbReference type="ARBA" id="ARBA00022989"/>
    </source>
</evidence>
<protein>
    <recommendedName>
        <fullName evidence="3">histidine kinase</fullName>
        <ecNumber evidence="3">2.7.13.3</ecNumber>
    </recommendedName>
</protein>
<dbReference type="InterPro" id="IPR004358">
    <property type="entry name" value="Sig_transdc_His_kin-like_C"/>
</dbReference>
<comment type="caution">
    <text evidence="14">The sequence shown here is derived from an EMBL/GenBank/DDBJ whole genome shotgun (WGS) entry which is preliminary data.</text>
</comment>
<dbReference type="PRINTS" id="PR00344">
    <property type="entry name" value="BCTRLSENSOR"/>
</dbReference>
<dbReference type="InterPro" id="IPR003661">
    <property type="entry name" value="HisK_dim/P_dom"/>
</dbReference>
<dbReference type="EMBL" id="NHRY01000190">
    <property type="protein sequence ID" value="PPQ31380.1"/>
    <property type="molecule type" value="Genomic_DNA"/>
</dbReference>
<keyword evidence="6 11" id="KW-0812">Transmembrane</keyword>
<keyword evidence="9" id="KW-0902">Two-component regulatory system</keyword>
<evidence type="ECO:0000256" key="6">
    <source>
        <dbReference type="ARBA" id="ARBA00022692"/>
    </source>
</evidence>
<dbReference type="OrthoDB" id="9813151at2"/>
<comment type="subcellular location">
    <subcellularLocation>
        <location evidence="2">Membrane</location>
    </subcellularLocation>
</comment>
<keyword evidence="10 11" id="KW-0472">Membrane</keyword>
<dbReference type="AlphaFoldDB" id="A0A2S6N9T8"/>
<evidence type="ECO:0000256" key="11">
    <source>
        <dbReference type="SAM" id="Phobius"/>
    </source>
</evidence>
<comment type="catalytic activity">
    <reaction evidence="1">
        <text>ATP + protein L-histidine = ADP + protein N-phospho-L-histidine.</text>
        <dbReference type="EC" id="2.7.13.3"/>
    </reaction>
</comment>
<dbReference type="InterPro" id="IPR003594">
    <property type="entry name" value="HATPase_dom"/>
</dbReference>
<dbReference type="SUPFAM" id="SSF55874">
    <property type="entry name" value="ATPase domain of HSP90 chaperone/DNA topoisomerase II/histidine kinase"/>
    <property type="match status" value="1"/>
</dbReference>
<evidence type="ECO:0000256" key="7">
    <source>
        <dbReference type="ARBA" id="ARBA00022777"/>
    </source>
</evidence>
<sequence length="347" mass="37056">MRLLDSLRRRLVVAMLLVFALGAGGAILAWPFEGKGALLSRIDADWVEDPYQDVLVLLVFTAAAIAIIILVSVWTLRHLAGAARDAARVGPRNPEARIAAARLPREIRPLVLAVNEALDRMARAYDAERRFVADAAHELRTPLTVLSLRVQQARLSGAPNWGQIEQDLAQMGRVVSQLLDLARKEVADTADTACLEGVDAGRLAREAAALILPLADAAGRAVELDLPERLPVRGRAGDLRDMLRNLLENALAHGQGTIRVTGRLLRSDGGPGRVAITVADQGTALARIDRERLFDRFRKADAASSGSGLGLAIVREVARAHGGTAGFAPGPETVVEILLPACGEPPA</sequence>
<evidence type="ECO:0000313" key="14">
    <source>
        <dbReference type="EMBL" id="PPQ31380.1"/>
    </source>
</evidence>
<dbReference type="SMART" id="SM00388">
    <property type="entry name" value="HisKA"/>
    <property type="match status" value="1"/>
</dbReference>
<dbReference type="Pfam" id="PF02518">
    <property type="entry name" value="HATPase_c"/>
    <property type="match status" value="1"/>
</dbReference>
<evidence type="ECO:0000256" key="4">
    <source>
        <dbReference type="ARBA" id="ARBA00022553"/>
    </source>
</evidence>
<dbReference type="SUPFAM" id="SSF47384">
    <property type="entry name" value="Homodimeric domain of signal transducing histidine kinase"/>
    <property type="match status" value="1"/>
</dbReference>
<keyword evidence="8 11" id="KW-1133">Transmembrane helix</keyword>
<proteinExistence type="predicted"/>
<organism evidence="14 15">
    <name type="scientific">Rhodopila globiformis</name>
    <name type="common">Rhodopseudomonas globiformis</name>
    <dbReference type="NCBI Taxonomy" id="1071"/>
    <lineage>
        <taxon>Bacteria</taxon>
        <taxon>Pseudomonadati</taxon>
        <taxon>Pseudomonadota</taxon>
        <taxon>Alphaproteobacteria</taxon>
        <taxon>Acetobacterales</taxon>
        <taxon>Acetobacteraceae</taxon>
        <taxon>Rhodopila</taxon>
    </lineage>
</organism>
<name>A0A2S6N9T8_RHOGL</name>
<feature type="transmembrane region" description="Helical" evidence="11">
    <location>
        <begin position="12"/>
        <end position="32"/>
    </location>
</feature>
<dbReference type="InterPro" id="IPR003660">
    <property type="entry name" value="HAMP_dom"/>
</dbReference>
<feature type="domain" description="Histidine kinase" evidence="12">
    <location>
        <begin position="134"/>
        <end position="343"/>
    </location>
</feature>
<dbReference type="CDD" id="cd00082">
    <property type="entry name" value="HisKA"/>
    <property type="match status" value="1"/>
</dbReference>
<evidence type="ECO:0000256" key="2">
    <source>
        <dbReference type="ARBA" id="ARBA00004370"/>
    </source>
</evidence>